<evidence type="ECO:0000313" key="4">
    <source>
        <dbReference type="Proteomes" id="UP000320811"/>
    </source>
</evidence>
<dbReference type="InterPro" id="IPR036291">
    <property type="entry name" value="NAD(P)-bd_dom_sf"/>
</dbReference>
<name>A0A561PTK3_9BACT</name>
<dbReference type="AlphaFoldDB" id="A0A561PTK3"/>
<comment type="caution">
    <text evidence="3">The sequence shown here is derived from an EMBL/GenBank/DDBJ whole genome shotgun (WGS) entry which is preliminary data.</text>
</comment>
<dbReference type="Proteomes" id="UP000320811">
    <property type="component" value="Unassembled WGS sequence"/>
</dbReference>
<evidence type="ECO:0000256" key="2">
    <source>
        <dbReference type="ARBA" id="ARBA00023002"/>
    </source>
</evidence>
<dbReference type="InterPro" id="IPR051122">
    <property type="entry name" value="SDR_DHRS6-like"/>
</dbReference>
<proteinExistence type="inferred from homology"/>
<dbReference type="EMBL" id="VIWO01000003">
    <property type="protein sequence ID" value="TWF41416.1"/>
    <property type="molecule type" value="Genomic_DNA"/>
</dbReference>
<evidence type="ECO:0000313" key="3">
    <source>
        <dbReference type="EMBL" id="TWF41416.1"/>
    </source>
</evidence>
<dbReference type="RefSeq" id="WP_145669014.1">
    <property type="nucleotide sequence ID" value="NZ_VIWO01000003.1"/>
</dbReference>
<dbReference type="GO" id="GO:0016491">
    <property type="term" value="F:oxidoreductase activity"/>
    <property type="evidence" value="ECO:0007669"/>
    <property type="project" value="UniProtKB-KW"/>
</dbReference>
<keyword evidence="2" id="KW-0560">Oxidoreductase</keyword>
<evidence type="ECO:0000256" key="1">
    <source>
        <dbReference type="ARBA" id="ARBA00006484"/>
    </source>
</evidence>
<gene>
    <name evidence="3" type="ORF">FHW36_103220</name>
</gene>
<dbReference type="Pfam" id="PF13561">
    <property type="entry name" value="adh_short_C2"/>
    <property type="match status" value="1"/>
</dbReference>
<sequence>MSTSFESKKVVIAGGSSGIGLATAATLVQQRAQVTITGRDADKLTRAAAAHPGLHTATMDSCNRTALDQFFQAHGPIDHLVIALSGAKGAGTFAGLSLQELREGFEGKFWPQLNTLQAALPYVNKTGSITLITAISAITQAPGVSGLAAINGALELMIPSIAREIQPLRINAVSPGVVNTAWWDFLPAEAKAATFEQFATQTPVGRVGEAEEVADSILFLMRNRNITGTIIRCDGGLSL</sequence>
<dbReference type="PRINTS" id="PR00081">
    <property type="entry name" value="GDHRDH"/>
</dbReference>
<dbReference type="PANTHER" id="PTHR43477:SF1">
    <property type="entry name" value="DIHYDROANTICAPSIN 7-DEHYDROGENASE"/>
    <property type="match status" value="1"/>
</dbReference>
<dbReference type="InterPro" id="IPR002347">
    <property type="entry name" value="SDR_fam"/>
</dbReference>
<protein>
    <submittedName>
        <fullName evidence="3">NAD(P)-dependent dehydrogenase (Short-subunit alcohol dehydrogenase family)</fullName>
    </submittedName>
</protein>
<comment type="similarity">
    <text evidence="1">Belongs to the short-chain dehydrogenases/reductases (SDR) family.</text>
</comment>
<organism evidence="3 4">
    <name type="scientific">Chitinophaga polysaccharea</name>
    <dbReference type="NCBI Taxonomy" id="1293035"/>
    <lineage>
        <taxon>Bacteria</taxon>
        <taxon>Pseudomonadati</taxon>
        <taxon>Bacteroidota</taxon>
        <taxon>Chitinophagia</taxon>
        <taxon>Chitinophagales</taxon>
        <taxon>Chitinophagaceae</taxon>
        <taxon>Chitinophaga</taxon>
    </lineage>
</organism>
<reference evidence="3 4" key="1">
    <citation type="submission" date="2019-06" db="EMBL/GenBank/DDBJ databases">
        <title>Sorghum-associated microbial communities from plants grown in Nebraska, USA.</title>
        <authorList>
            <person name="Schachtman D."/>
        </authorList>
    </citation>
    <scope>NUCLEOTIDE SEQUENCE [LARGE SCALE GENOMIC DNA]</scope>
    <source>
        <strain evidence="3 4">1209</strain>
    </source>
</reference>
<dbReference type="SUPFAM" id="SSF51735">
    <property type="entry name" value="NAD(P)-binding Rossmann-fold domains"/>
    <property type="match status" value="1"/>
</dbReference>
<keyword evidence="4" id="KW-1185">Reference proteome</keyword>
<dbReference type="OrthoDB" id="9806974at2"/>
<dbReference type="Gene3D" id="3.40.50.720">
    <property type="entry name" value="NAD(P)-binding Rossmann-like Domain"/>
    <property type="match status" value="1"/>
</dbReference>
<dbReference type="PANTHER" id="PTHR43477">
    <property type="entry name" value="DIHYDROANTICAPSIN 7-DEHYDROGENASE"/>
    <property type="match status" value="1"/>
</dbReference>
<accession>A0A561PTK3</accession>